<feature type="transmembrane region" description="Helical" evidence="6">
    <location>
        <begin position="66"/>
        <end position="87"/>
    </location>
</feature>
<keyword evidence="5 6" id="KW-0472">Membrane</keyword>
<keyword evidence="3 6" id="KW-0812">Transmembrane</keyword>
<dbReference type="Pfam" id="PF09678">
    <property type="entry name" value="Caa3_CtaG"/>
    <property type="match status" value="1"/>
</dbReference>
<feature type="transmembrane region" description="Helical" evidence="6">
    <location>
        <begin position="137"/>
        <end position="163"/>
    </location>
</feature>
<feature type="transmembrane region" description="Helical" evidence="6">
    <location>
        <begin position="175"/>
        <end position="194"/>
    </location>
</feature>
<keyword evidence="2" id="KW-1003">Cell membrane</keyword>
<organism evidence="7 8">
    <name type="scientific">Actinomycetospora endophytica</name>
    <dbReference type="NCBI Taxonomy" id="2291215"/>
    <lineage>
        <taxon>Bacteria</taxon>
        <taxon>Bacillati</taxon>
        <taxon>Actinomycetota</taxon>
        <taxon>Actinomycetes</taxon>
        <taxon>Pseudonocardiales</taxon>
        <taxon>Pseudonocardiaceae</taxon>
        <taxon>Actinomycetospora</taxon>
    </lineage>
</organism>
<evidence type="ECO:0000256" key="4">
    <source>
        <dbReference type="ARBA" id="ARBA00022989"/>
    </source>
</evidence>
<evidence type="ECO:0000313" key="7">
    <source>
        <dbReference type="EMBL" id="MCD2193741.1"/>
    </source>
</evidence>
<dbReference type="InterPro" id="IPR019108">
    <property type="entry name" value="Caa3_assmbl_CtaG-rel"/>
</dbReference>
<evidence type="ECO:0000313" key="8">
    <source>
        <dbReference type="Proteomes" id="UP001199469"/>
    </source>
</evidence>
<reference evidence="7 8" key="1">
    <citation type="submission" date="2021-11" db="EMBL/GenBank/DDBJ databases">
        <title>Draft genome sequence of Actinomycetospora sp. SF1 isolated from the rhizosphere soil.</title>
        <authorList>
            <person name="Duangmal K."/>
            <person name="Chantavorakit T."/>
        </authorList>
    </citation>
    <scope>NUCLEOTIDE SEQUENCE [LARGE SCALE GENOMIC DNA]</scope>
    <source>
        <strain evidence="7 8">TBRC 5722</strain>
    </source>
</reference>
<sequence>MSALLTTWRTTWGAELVVTALAALYLRSVLHVGGWPLIRTVSAMAALVAAVVAVDSGVGIRAPRSFAVGVVLQLLLTVVVPALWVAGRPVELVRRGCSERTASRLDQLGRIARTVAGPAVALVVYALVVVLTRLTTFPVAVAASPVLSVLQQLVWLGAGLLFFRAALAPSYTVRFSLLTAATVVTIAVGGILASSSAGSAPTFAPDDVHRGGTILWAAGGGLLVVITAALGVRALREGGRH</sequence>
<keyword evidence="8" id="KW-1185">Reference proteome</keyword>
<feature type="transmembrane region" description="Helical" evidence="6">
    <location>
        <begin position="37"/>
        <end position="54"/>
    </location>
</feature>
<dbReference type="Proteomes" id="UP001199469">
    <property type="component" value="Unassembled WGS sequence"/>
</dbReference>
<proteinExistence type="predicted"/>
<comment type="caution">
    <text evidence="7">The sequence shown here is derived from an EMBL/GenBank/DDBJ whole genome shotgun (WGS) entry which is preliminary data.</text>
</comment>
<evidence type="ECO:0000256" key="1">
    <source>
        <dbReference type="ARBA" id="ARBA00004651"/>
    </source>
</evidence>
<evidence type="ECO:0000256" key="6">
    <source>
        <dbReference type="SAM" id="Phobius"/>
    </source>
</evidence>
<gene>
    <name evidence="7" type="ORF">LQ327_10165</name>
</gene>
<evidence type="ECO:0000256" key="3">
    <source>
        <dbReference type="ARBA" id="ARBA00022692"/>
    </source>
</evidence>
<evidence type="ECO:0000256" key="5">
    <source>
        <dbReference type="ARBA" id="ARBA00023136"/>
    </source>
</evidence>
<accession>A0ABS8P658</accession>
<protein>
    <submittedName>
        <fullName evidence="7">Cytochrome c oxidase assembly protein</fullName>
    </submittedName>
</protein>
<feature type="transmembrane region" description="Helical" evidence="6">
    <location>
        <begin position="108"/>
        <end position="131"/>
    </location>
</feature>
<keyword evidence="4 6" id="KW-1133">Transmembrane helix</keyword>
<name>A0ABS8P658_9PSEU</name>
<dbReference type="EMBL" id="JAJNDB010000001">
    <property type="protein sequence ID" value="MCD2193741.1"/>
    <property type="molecule type" value="Genomic_DNA"/>
</dbReference>
<feature type="transmembrane region" description="Helical" evidence="6">
    <location>
        <begin position="214"/>
        <end position="235"/>
    </location>
</feature>
<evidence type="ECO:0000256" key="2">
    <source>
        <dbReference type="ARBA" id="ARBA00022475"/>
    </source>
</evidence>
<dbReference type="RefSeq" id="WP_230732401.1">
    <property type="nucleotide sequence ID" value="NZ_JAJNDB010000001.1"/>
</dbReference>
<comment type="subcellular location">
    <subcellularLocation>
        <location evidence="1">Cell membrane</location>
        <topology evidence="1">Multi-pass membrane protein</topology>
    </subcellularLocation>
</comment>